<feature type="domain" description="Heparinase II/III-like C-terminal" evidence="6">
    <location>
        <begin position="361"/>
        <end position="549"/>
    </location>
</feature>
<dbReference type="InterPro" id="IPR012480">
    <property type="entry name" value="Hepar_II_III_C"/>
</dbReference>
<evidence type="ECO:0000256" key="1">
    <source>
        <dbReference type="ARBA" id="ARBA00004418"/>
    </source>
</evidence>
<evidence type="ECO:0000256" key="4">
    <source>
        <dbReference type="ARBA" id="ARBA00023239"/>
    </source>
</evidence>
<feature type="chain" id="PRO_5045315638" description="Heparin-sulfate lyase N-terminal domain-containing protein" evidence="5">
    <location>
        <begin position="36"/>
        <end position="608"/>
    </location>
</feature>
<dbReference type="EMBL" id="BAAANF010000008">
    <property type="protein sequence ID" value="GAA1680019.1"/>
    <property type="molecule type" value="Genomic_DNA"/>
</dbReference>
<feature type="domain" description="Heparin-sulfate lyase N-terminal" evidence="7">
    <location>
        <begin position="57"/>
        <end position="246"/>
    </location>
</feature>
<dbReference type="Proteomes" id="UP001500280">
    <property type="component" value="Unassembled WGS sequence"/>
</dbReference>
<dbReference type="InterPro" id="IPR008929">
    <property type="entry name" value="Chondroitin_lyas"/>
</dbReference>
<evidence type="ECO:0000259" key="6">
    <source>
        <dbReference type="Pfam" id="PF07940"/>
    </source>
</evidence>
<dbReference type="SUPFAM" id="SSF48230">
    <property type="entry name" value="Chondroitin AC/alginate lyase"/>
    <property type="match status" value="1"/>
</dbReference>
<sequence length="608" mass="65086">MLRRVLSLALVTATAGGLIVSVPATTAAAAGTALAANGHYACPGYSTIDDAVPLSAVMNDTFIWSKFKATKVGDGKGNINWKANPYNNPSWWMWLHSLRWIGQGITAASNGDQAALTHVTAIARDWVKDNPYSWKANPAAHEATMHRTNVLICLRLAVLKNLNVTKLPSQYAWLDTALVNHAKFMTANWGGQGNHGTDESIALFGVGCTLNRSDYMKTAQDRLGKAITTAIDAQGATNEQATGYAQFNYSLWGRAAKAMQDCGVNPGTTIATRRALLATFIAHATSPLGMLQQIGDTEYVKTGNVPGTPIEYAATKGVSGKAPADRVKIYSAGYVFGRSGWGSATTPFSAESAYSIRFGPKRVLHGHSDHTAITYQARGRDILGDTGYAGYSNKAWRAWIVGPSAHNVMTTPKLADTNPITKLTRSSVRDNADFYEMTDAPAAGVTRTRGVLILRKPDVVVTLDRATAKTAQQFQTLWHLPSDQRATVSGRSAAVATKKGENTRTVLLQLPYKGALPAGSTLVKTGQTNPIQGWHFPHITTRKAASTVIFARSGKSVSILSLIIPTRANGQVTYKTRMVGTTYVVDLTIDGVKASFGITGGGSLVRRS</sequence>
<accession>A0ABP4SZY4</accession>
<feature type="signal peptide" evidence="5">
    <location>
        <begin position="1"/>
        <end position="35"/>
    </location>
</feature>
<keyword evidence="9" id="KW-1185">Reference proteome</keyword>
<protein>
    <recommendedName>
        <fullName evidence="10">Heparin-sulfate lyase N-terminal domain-containing protein</fullName>
    </recommendedName>
</protein>
<dbReference type="InterPro" id="IPR031680">
    <property type="entry name" value="Hepar_II_III_N"/>
</dbReference>
<evidence type="ECO:0000313" key="9">
    <source>
        <dbReference type="Proteomes" id="UP001500280"/>
    </source>
</evidence>
<keyword evidence="2 5" id="KW-0732">Signal</keyword>
<evidence type="ECO:0000259" key="7">
    <source>
        <dbReference type="Pfam" id="PF16889"/>
    </source>
</evidence>
<organism evidence="8 9">
    <name type="scientific">Kribbella yunnanensis</name>
    <dbReference type="NCBI Taxonomy" id="190194"/>
    <lineage>
        <taxon>Bacteria</taxon>
        <taxon>Bacillati</taxon>
        <taxon>Actinomycetota</taxon>
        <taxon>Actinomycetes</taxon>
        <taxon>Propionibacteriales</taxon>
        <taxon>Kribbellaceae</taxon>
        <taxon>Kribbella</taxon>
    </lineage>
</organism>
<keyword evidence="3" id="KW-0574">Periplasm</keyword>
<evidence type="ECO:0000256" key="2">
    <source>
        <dbReference type="ARBA" id="ARBA00022729"/>
    </source>
</evidence>
<comment type="subcellular location">
    <subcellularLocation>
        <location evidence="1">Periplasm</location>
    </subcellularLocation>
</comment>
<proteinExistence type="predicted"/>
<dbReference type="Gene3D" id="2.70.98.70">
    <property type="match status" value="1"/>
</dbReference>
<evidence type="ECO:0000313" key="8">
    <source>
        <dbReference type="EMBL" id="GAA1680019.1"/>
    </source>
</evidence>
<comment type="caution">
    <text evidence="8">The sequence shown here is derived from an EMBL/GenBank/DDBJ whole genome shotgun (WGS) entry which is preliminary data.</text>
</comment>
<dbReference type="Pfam" id="PF07940">
    <property type="entry name" value="Hepar_II_III_C"/>
    <property type="match status" value="1"/>
</dbReference>
<evidence type="ECO:0000256" key="3">
    <source>
        <dbReference type="ARBA" id="ARBA00022764"/>
    </source>
</evidence>
<dbReference type="Gene3D" id="1.50.10.100">
    <property type="entry name" value="Chondroitin AC/alginate lyase"/>
    <property type="match status" value="1"/>
</dbReference>
<reference evidence="9" key="1">
    <citation type="journal article" date="2019" name="Int. J. Syst. Evol. Microbiol.">
        <title>The Global Catalogue of Microorganisms (GCM) 10K type strain sequencing project: providing services to taxonomists for standard genome sequencing and annotation.</title>
        <authorList>
            <consortium name="The Broad Institute Genomics Platform"/>
            <consortium name="The Broad Institute Genome Sequencing Center for Infectious Disease"/>
            <person name="Wu L."/>
            <person name="Ma J."/>
        </authorList>
    </citation>
    <scope>NUCLEOTIDE SEQUENCE [LARGE SCALE GENOMIC DNA]</scope>
    <source>
        <strain evidence="9">JCM 14307</strain>
    </source>
</reference>
<dbReference type="Pfam" id="PF16889">
    <property type="entry name" value="Hepar_II_III_N"/>
    <property type="match status" value="1"/>
</dbReference>
<keyword evidence="4" id="KW-0456">Lyase</keyword>
<gene>
    <name evidence="8" type="ORF">GCM10009745_24940</name>
</gene>
<dbReference type="PANTHER" id="PTHR39210:SF1">
    <property type="entry name" value="HEPARIN-SULFATE LYASE"/>
    <property type="match status" value="1"/>
</dbReference>
<evidence type="ECO:0000256" key="5">
    <source>
        <dbReference type="SAM" id="SignalP"/>
    </source>
</evidence>
<dbReference type="PANTHER" id="PTHR39210">
    <property type="entry name" value="HEPARIN-SULFATE LYASE"/>
    <property type="match status" value="1"/>
</dbReference>
<name>A0ABP4SZY4_9ACTN</name>
<evidence type="ECO:0008006" key="10">
    <source>
        <dbReference type="Google" id="ProtNLM"/>
    </source>
</evidence>